<feature type="transmembrane region" description="Helical" evidence="1">
    <location>
        <begin position="16"/>
        <end position="35"/>
    </location>
</feature>
<keyword evidence="1" id="KW-0472">Membrane</keyword>
<dbReference type="AlphaFoldDB" id="A0A2M6WV52"/>
<name>A0A2M6WV52_9BACT</name>
<protein>
    <submittedName>
        <fullName evidence="2">Uncharacterized protein</fullName>
    </submittedName>
</protein>
<sequence length="121" mass="13071">MYDLNKKMSNGANKNTLTIVIIILVVIAGGVFFFLNRGPSEQKESLTIEQDLTPIELSQEEKQALQAEGLAMPSGEDKAAKNLQSVRTSDELDAIGADLNETDLSGLDAEFEAIDSDLQGL</sequence>
<dbReference type="Proteomes" id="UP000230481">
    <property type="component" value="Unassembled WGS sequence"/>
</dbReference>
<reference evidence="3" key="1">
    <citation type="submission" date="2017-09" db="EMBL/GenBank/DDBJ databases">
        <title>Depth-based differentiation of microbial function through sediment-hosted aquifers and enrichment of novel symbionts in the deep terrestrial subsurface.</title>
        <authorList>
            <person name="Probst A.J."/>
            <person name="Ladd B."/>
            <person name="Jarett J.K."/>
            <person name="Geller-Mcgrath D.E."/>
            <person name="Sieber C.M.K."/>
            <person name="Emerson J.B."/>
            <person name="Anantharaman K."/>
            <person name="Thomas B.C."/>
            <person name="Malmstrom R."/>
            <person name="Stieglmeier M."/>
            <person name="Klingl A."/>
            <person name="Woyke T."/>
            <person name="Ryan C.M."/>
            <person name="Banfield J.F."/>
        </authorList>
    </citation>
    <scope>NUCLEOTIDE SEQUENCE [LARGE SCALE GENOMIC DNA]</scope>
</reference>
<evidence type="ECO:0000256" key="1">
    <source>
        <dbReference type="SAM" id="Phobius"/>
    </source>
</evidence>
<gene>
    <name evidence="2" type="ORF">COT82_01705</name>
</gene>
<accession>A0A2M6WV52</accession>
<keyword evidence="1" id="KW-1133">Transmembrane helix</keyword>
<dbReference type="EMBL" id="PFAA01000032">
    <property type="protein sequence ID" value="PIT96685.1"/>
    <property type="molecule type" value="Genomic_DNA"/>
</dbReference>
<evidence type="ECO:0000313" key="3">
    <source>
        <dbReference type="Proteomes" id="UP000230481"/>
    </source>
</evidence>
<keyword evidence="1" id="KW-0812">Transmembrane</keyword>
<organism evidence="2 3">
    <name type="scientific">Candidatus Campbellbacteria bacterium CG10_big_fil_rev_8_21_14_0_10_35_52</name>
    <dbReference type="NCBI Taxonomy" id="1974527"/>
    <lineage>
        <taxon>Bacteria</taxon>
        <taxon>Candidatus Campbelliibacteriota</taxon>
    </lineage>
</organism>
<comment type="caution">
    <text evidence="2">The sequence shown here is derived from an EMBL/GenBank/DDBJ whole genome shotgun (WGS) entry which is preliminary data.</text>
</comment>
<proteinExistence type="predicted"/>
<evidence type="ECO:0000313" key="2">
    <source>
        <dbReference type="EMBL" id="PIT96685.1"/>
    </source>
</evidence>